<organism evidence="2 3">
    <name type="scientific">Geothrix oryzae</name>
    <dbReference type="NCBI Taxonomy" id="2927975"/>
    <lineage>
        <taxon>Bacteria</taxon>
        <taxon>Pseudomonadati</taxon>
        <taxon>Acidobacteriota</taxon>
        <taxon>Holophagae</taxon>
        <taxon>Holophagales</taxon>
        <taxon>Holophagaceae</taxon>
        <taxon>Geothrix</taxon>
    </lineage>
</organism>
<reference evidence="3" key="1">
    <citation type="journal article" date="2023" name="Int. J. Syst. Evol. Microbiol.">
        <title>Mesoterricola silvestris gen. nov., sp. nov., Mesoterricola sediminis sp. nov., Geothrix oryzae sp. nov., Geothrix edaphica sp. nov., Geothrix rubra sp. nov., and Geothrix limicola sp. nov., six novel members of Acidobacteriota isolated from soils.</title>
        <authorList>
            <person name="Itoh H."/>
            <person name="Sugisawa Y."/>
            <person name="Mise K."/>
            <person name="Xu Z."/>
            <person name="Kuniyasu M."/>
            <person name="Ushijima N."/>
            <person name="Kawano K."/>
            <person name="Kobayashi E."/>
            <person name="Shiratori Y."/>
            <person name="Masuda Y."/>
            <person name="Senoo K."/>
        </authorList>
    </citation>
    <scope>NUCLEOTIDE SEQUENCE [LARGE SCALE GENOMIC DNA]</scope>
    <source>
        <strain evidence="3">Red222</strain>
    </source>
</reference>
<dbReference type="Proteomes" id="UP001242010">
    <property type="component" value="Chromosome"/>
</dbReference>
<evidence type="ECO:0000256" key="1">
    <source>
        <dbReference type="SAM" id="MobiDB-lite"/>
    </source>
</evidence>
<gene>
    <name evidence="2" type="ORF">GETHOR_20960</name>
</gene>
<evidence type="ECO:0000313" key="2">
    <source>
        <dbReference type="EMBL" id="BDU69995.1"/>
    </source>
</evidence>
<name>A0ABM8DSL8_9BACT</name>
<protein>
    <submittedName>
        <fullName evidence="2">Uncharacterized protein</fullName>
    </submittedName>
</protein>
<proteinExistence type="predicted"/>
<feature type="region of interest" description="Disordered" evidence="1">
    <location>
        <begin position="1"/>
        <end position="28"/>
    </location>
</feature>
<keyword evidence="3" id="KW-1185">Reference proteome</keyword>
<accession>A0ABM8DSL8</accession>
<dbReference type="EMBL" id="AP027079">
    <property type="protein sequence ID" value="BDU69995.1"/>
    <property type="molecule type" value="Genomic_DNA"/>
</dbReference>
<evidence type="ECO:0000313" key="3">
    <source>
        <dbReference type="Proteomes" id="UP001242010"/>
    </source>
</evidence>
<sequence>MSHSMSQPAAARTGLKPGGDARSLPARRPAAARLAELRSRDGLVPVCSWCRKARTGAGIWTPVEPSLLEGAGVALTHGVCPDCAQELLAQTHEPPHEAA</sequence>